<comment type="caution">
    <text evidence="9">The sequence shown here is derived from an EMBL/GenBank/DDBJ whole genome shotgun (WGS) entry which is preliminary data.</text>
</comment>
<evidence type="ECO:0000313" key="10">
    <source>
        <dbReference type="Proteomes" id="UP001567538"/>
    </source>
</evidence>
<gene>
    <name evidence="9" type="ORF">AAHA92_21784</name>
</gene>
<accession>A0ABD1GLK4</accession>
<evidence type="ECO:0000259" key="8">
    <source>
        <dbReference type="Pfam" id="PF18346"/>
    </source>
</evidence>
<evidence type="ECO:0000256" key="1">
    <source>
        <dbReference type="ARBA" id="ARBA00004906"/>
    </source>
</evidence>
<dbReference type="PANTHER" id="PTHR46960">
    <property type="entry name" value="E3 UBIQUITIN-PROTEIN LIGASE KEG"/>
    <property type="match status" value="1"/>
</dbReference>
<evidence type="ECO:0000256" key="3">
    <source>
        <dbReference type="ARBA" id="ARBA00022723"/>
    </source>
</evidence>
<keyword evidence="3" id="KW-0479">Metal-binding</keyword>
<organism evidence="9 10">
    <name type="scientific">Salvia divinorum</name>
    <name type="common">Maria pastora</name>
    <name type="synonym">Diviner's sage</name>
    <dbReference type="NCBI Taxonomy" id="28513"/>
    <lineage>
        <taxon>Eukaryota</taxon>
        <taxon>Viridiplantae</taxon>
        <taxon>Streptophyta</taxon>
        <taxon>Embryophyta</taxon>
        <taxon>Tracheophyta</taxon>
        <taxon>Spermatophyta</taxon>
        <taxon>Magnoliopsida</taxon>
        <taxon>eudicotyledons</taxon>
        <taxon>Gunneridae</taxon>
        <taxon>Pentapetalae</taxon>
        <taxon>asterids</taxon>
        <taxon>lamiids</taxon>
        <taxon>Lamiales</taxon>
        <taxon>Lamiaceae</taxon>
        <taxon>Nepetoideae</taxon>
        <taxon>Mentheae</taxon>
        <taxon>Salviinae</taxon>
        <taxon>Salvia</taxon>
        <taxon>Salvia subgen. Calosphace</taxon>
    </lineage>
</organism>
<evidence type="ECO:0000256" key="5">
    <source>
        <dbReference type="ARBA" id="ARBA00022771"/>
    </source>
</evidence>
<dbReference type="Proteomes" id="UP001567538">
    <property type="component" value="Unassembled WGS sequence"/>
</dbReference>
<protein>
    <submittedName>
        <fullName evidence="9">E3 ubiquitin-protein ligase KEG</fullName>
    </submittedName>
</protein>
<dbReference type="AlphaFoldDB" id="A0ABD1GLK4"/>
<reference evidence="9 10" key="1">
    <citation type="submission" date="2024-06" db="EMBL/GenBank/DDBJ databases">
        <title>A chromosome level genome sequence of Diviner's sage (Salvia divinorum).</title>
        <authorList>
            <person name="Ford S.A."/>
            <person name="Ro D.-K."/>
            <person name="Ness R.W."/>
            <person name="Phillips M.A."/>
        </authorList>
    </citation>
    <scope>NUCLEOTIDE SEQUENCE [LARGE SCALE GENOMIC DNA]</scope>
    <source>
        <strain evidence="9">SAF-2024a</strain>
        <tissue evidence="9">Leaf</tissue>
    </source>
</reference>
<evidence type="ECO:0000313" key="9">
    <source>
        <dbReference type="EMBL" id="KAL1545008.1"/>
    </source>
</evidence>
<dbReference type="InterPro" id="IPR040847">
    <property type="entry name" value="SH3_15"/>
</dbReference>
<dbReference type="InterPro" id="IPR044584">
    <property type="entry name" value="KEG"/>
</dbReference>
<feature type="domain" description="Mind bomb SH3 repeat" evidence="8">
    <location>
        <begin position="331"/>
        <end position="414"/>
    </location>
</feature>
<keyword evidence="4" id="KW-0677">Repeat</keyword>
<keyword evidence="10" id="KW-1185">Reference proteome</keyword>
<feature type="domain" description="Mind bomb SH3 repeat" evidence="8">
    <location>
        <begin position="154"/>
        <end position="199"/>
    </location>
</feature>
<dbReference type="GO" id="GO:0008270">
    <property type="term" value="F:zinc ion binding"/>
    <property type="evidence" value="ECO:0007669"/>
    <property type="project" value="UniProtKB-KW"/>
</dbReference>
<keyword evidence="6" id="KW-0833">Ubl conjugation pathway</keyword>
<proteinExistence type="predicted"/>
<feature type="domain" description="Mind bomb SH3 repeat" evidence="8">
    <location>
        <begin position="445"/>
        <end position="510"/>
    </location>
</feature>
<dbReference type="Pfam" id="PF18346">
    <property type="entry name" value="SH3_15"/>
    <property type="match status" value="5"/>
</dbReference>
<name>A0ABD1GLK4_SALDI</name>
<evidence type="ECO:0000256" key="2">
    <source>
        <dbReference type="ARBA" id="ARBA00022679"/>
    </source>
</evidence>
<keyword evidence="7" id="KW-0862">Zinc</keyword>
<keyword evidence="2" id="KW-0808">Transferase</keyword>
<comment type="pathway">
    <text evidence="1">Protein modification; protein ubiquitination.</text>
</comment>
<dbReference type="EMBL" id="JBEAFC010000008">
    <property type="protein sequence ID" value="KAL1545008.1"/>
    <property type="molecule type" value="Genomic_DNA"/>
</dbReference>
<evidence type="ECO:0000256" key="6">
    <source>
        <dbReference type="ARBA" id="ARBA00022786"/>
    </source>
</evidence>
<dbReference type="PANTHER" id="PTHR46960:SF1">
    <property type="entry name" value="E3 UBIQUITIN-PROTEIN LIGASE KEG"/>
    <property type="match status" value="1"/>
</dbReference>
<feature type="domain" description="Mind bomb SH3 repeat" evidence="8">
    <location>
        <begin position="205"/>
        <end position="325"/>
    </location>
</feature>
<evidence type="ECO:0000256" key="7">
    <source>
        <dbReference type="ARBA" id="ARBA00022833"/>
    </source>
</evidence>
<keyword evidence="5" id="KW-0863">Zinc-finger</keyword>
<evidence type="ECO:0000256" key="4">
    <source>
        <dbReference type="ARBA" id="ARBA00022737"/>
    </source>
</evidence>
<feature type="domain" description="Mind bomb SH3 repeat" evidence="8">
    <location>
        <begin position="676"/>
        <end position="733"/>
    </location>
</feature>
<sequence>MKFQSIVAVVGSPYCSVPIVVVRSHIKFPNLSTGFNLQLLSISLTSAIQLRLQRRRHRDCRCFAPHADADAVAATPCGIAVVAHRQKGQALPLFLYVLTSFLFSTPSVAHTRMSPAARRSVASPVKSGIRRRGAVIKAVFKSVKALSALASQVHDFFRFGWWGQSRDSIGTVLCVDDDGVLRVGFPGASRGWKADPAEMERVEEFKVGDWVRILPTLTTAKHGLGSVTPGSIGVICCVRPDNSLLLELSYLPAPWHCEPEEVEHVEPFRIGDRVCVKRSVAEPRYAWGGETHHIVGRICEIENDGLLIIEIPNRPIPWQADPSDMEKVEDFKVGEWVRVKASVPSPIYGWEDVTRSSVVTDVEKVPPFELDEEIHVIPSVTQPRLGWSNETPATIGKVVRIDMDGALNVKVTGRQSLESFACVQDTGYLELASCFRKGKSSTHYSDVEKVSGFKVGQHIKFKSGLVEPRWGWRGAQADSRGVIVSVNGDGEVTVVFYGLLGLWRGDPADLEVEKMYEVGEWVRLGDTPASWKSVGPSSVGVVQGIQCDKNEWDGNVLVAFCGEQKLWISNKSDLAKVDKLVVGQRVKVKNSVKQPRFDWSGNNHAKIEIIEERELHIRDWVRVKPNVIPTHHWGDATHSSIGVVYRIEDEDVWVAFCFMDRLWLCKTHELERLRPFRVGDKVRIKDGLVTPRWGWGMETHASKGEVVGVDANGKLRIKFRWREGKPWIGDPADIVLDES</sequence>
<dbReference type="GO" id="GO:0016740">
    <property type="term" value="F:transferase activity"/>
    <property type="evidence" value="ECO:0007669"/>
    <property type="project" value="UniProtKB-KW"/>
</dbReference>